<dbReference type="RefSeq" id="WP_068446720.1">
    <property type="nucleotide sequence ID" value="NZ_CP013862.1"/>
</dbReference>
<accession>A0A0U4FVF5</accession>
<keyword evidence="3" id="KW-1185">Reference proteome</keyword>
<dbReference type="InterPro" id="IPR007211">
    <property type="entry name" value="DUF378"/>
</dbReference>
<feature type="transmembrane region" description="Helical" evidence="1">
    <location>
        <begin position="39"/>
        <end position="61"/>
    </location>
</feature>
<dbReference type="PANTHER" id="PTHR37304">
    <property type="entry name" value="MEMBRANE PROTEIN-RELATED"/>
    <property type="match status" value="1"/>
</dbReference>
<evidence type="ECO:0000256" key="1">
    <source>
        <dbReference type="SAM" id="Phobius"/>
    </source>
</evidence>
<dbReference type="AlphaFoldDB" id="A0A0U4FVF5"/>
<gene>
    <name evidence="2" type="ORF">AOX59_15010</name>
</gene>
<dbReference type="Pfam" id="PF04070">
    <property type="entry name" value="DUF378"/>
    <property type="match status" value="1"/>
</dbReference>
<proteinExistence type="predicted"/>
<evidence type="ECO:0000313" key="3">
    <source>
        <dbReference type="Proteomes" id="UP000050331"/>
    </source>
</evidence>
<keyword evidence="1" id="KW-1133">Transmembrane helix</keyword>
<sequence length="97" mass="10838">MRTIQRIALVLVIIGALNWGLIGLFQWDLVATLFGGQDAALSRVVYTLVGIGALCCLPLLFDPIHEEDHVNNGATRSDNFKYATEFSEENEPFRDKE</sequence>
<protein>
    <submittedName>
        <fullName evidence="2">DUF378 domain-containing protein</fullName>
    </submittedName>
</protein>
<keyword evidence="1" id="KW-0472">Membrane</keyword>
<keyword evidence="1" id="KW-0812">Transmembrane</keyword>
<dbReference type="Proteomes" id="UP000050331">
    <property type="component" value="Chromosome"/>
</dbReference>
<dbReference type="OrthoDB" id="9812136at2"/>
<evidence type="ECO:0000313" key="2">
    <source>
        <dbReference type="EMBL" id="ALX49765.1"/>
    </source>
</evidence>
<dbReference type="KEGG" id="lao:AOX59_15010"/>
<dbReference type="STRING" id="1472767.AOX59_15010"/>
<dbReference type="PANTHER" id="PTHR37304:SF1">
    <property type="entry name" value="MEMBRANE PROTEIN"/>
    <property type="match status" value="1"/>
</dbReference>
<organism evidence="2 3">
    <name type="scientific">Lentibacillus amyloliquefaciens</name>
    <dbReference type="NCBI Taxonomy" id="1472767"/>
    <lineage>
        <taxon>Bacteria</taxon>
        <taxon>Bacillati</taxon>
        <taxon>Bacillota</taxon>
        <taxon>Bacilli</taxon>
        <taxon>Bacillales</taxon>
        <taxon>Bacillaceae</taxon>
        <taxon>Lentibacillus</taxon>
    </lineage>
</organism>
<dbReference type="EMBL" id="CP013862">
    <property type="protein sequence ID" value="ALX49765.1"/>
    <property type="molecule type" value="Genomic_DNA"/>
</dbReference>
<name>A0A0U4FVF5_9BACI</name>
<feature type="transmembrane region" description="Helical" evidence="1">
    <location>
        <begin position="7"/>
        <end position="27"/>
    </location>
</feature>
<reference evidence="2 3" key="1">
    <citation type="submission" date="2016-01" db="EMBL/GenBank/DDBJ databases">
        <title>Complete genome sequence of strain Lentibacillus amyloliquefaciens LAM0015T isolated from saline sediment.</title>
        <authorList>
            <person name="Wang J.-L."/>
            <person name="He M.-X."/>
        </authorList>
    </citation>
    <scope>NUCLEOTIDE SEQUENCE [LARGE SCALE GENOMIC DNA]</scope>
    <source>
        <strain evidence="2 3">LAM0015</strain>
    </source>
</reference>